<dbReference type="OrthoDB" id="1937240at2759"/>
<dbReference type="AlphaFoldDB" id="A0A5N6QWI1"/>
<evidence type="ECO:0000256" key="2">
    <source>
        <dbReference type="SAM" id="SignalP"/>
    </source>
</evidence>
<dbReference type="GO" id="GO:0008083">
    <property type="term" value="F:growth factor activity"/>
    <property type="evidence" value="ECO:0007669"/>
    <property type="project" value="InterPro"/>
</dbReference>
<dbReference type="GO" id="GO:0010082">
    <property type="term" value="P:regulation of root meristem growth"/>
    <property type="evidence" value="ECO:0007669"/>
    <property type="project" value="InterPro"/>
</dbReference>
<feature type="compositionally biased region" description="Basic and acidic residues" evidence="1">
    <location>
        <begin position="107"/>
        <end position="118"/>
    </location>
</feature>
<evidence type="ECO:0008006" key="5">
    <source>
        <dbReference type="Google" id="ProtNLM"/>
    </source>
</evidence>
<evidence type="ECO:0000256" key="1">
    <source>
        <dbReference type="SAM" id="MobiDB-lite"/>
    </source>
</evidence>
<organism evidence="3 4">
    <name type="scientific">Carpinus fangiana</name>
    <dbReference type="NCBI Taxonomy" id="176857"/>
    <lineage>
        <taxon>Eukaryota</taxon>
        <taxon>Viridiplantae</taxon>
        <taxon>Streptophyta</taxon>
        <taxon>Embryophyta</taxon>
        <taxon>Tracheophyta</taxon>
        <taxon>Spermatophyta</taxon>
        <taxon>Magnoliopsida</taxon>
        <taxon>eudicotyledons</taxon>
        <taxon>Gunneridae</taxon>
        <taxon>Pentapetalae</taxon>
        <taxon>rosids</taxon>
        <taxon>fabids</taxon>
        <taxon>Fagales</taxon>
        <taxon>Betulaceae</taxon>
        <taxon>Carpinus</taxon>
    </lineage>
</organism>
<protein>
    <recommendedName>
        <fullName evidence="5">DUF4408 domain-containing protein</fullName>
    </recommendedName>
</protein>
<keyword evidence="4" id="KW-1185">Reference proteome</keyword>
<evidence type="ECO:0000313" key="3">
    <source>
        <dbReference type="EMBL" id="KAE8021856.1"/>
    </source>
</evidence>
<evidence type="ECO:0000313" key="4">
    <source>
        <dbReference type="Proteomes" id="UP000327013"/>
    </source>
</evidence>
<name>A0A5N6QWI1_9ROSI</name>
<reference evidence="3 4" key="1">
    <citation type="submission" date="2019-06" db="EMBL/GenBank/DDBJ databases">
        <title>A chromosomal-level reference genome of Carpinus fangiana (Coryloideae, Betulaceae).</title>
        <authorList>
            <person name="Yang X."/>
            <person name="Wang Z."/>
            <person name="Zhang L."/>
            <person name="Hao G."/>
            <person name="Liu J."/>
            <person name="Yang Y."/>
        </authorList>
    </citation>
    <scope>NUCLEOTIDE SEQUENCE [LARGE SCALE GENOMIC DNA]</scope>
    <source>
        <strain evidence="3">Cfa_2016G</strain>
        <tissue evidence="3">Leaf</tissue>
    </source>
</reference>
<dbReference type="InterPro" id="IPR038804">
    <property type="entry name" value="RGF3"/>
</dbReference>
<gene>
    <name evidence="3" type="ORF">FH972_007707</name>
</gene>
<feature type="signal peptide" evidence="2">
    <location>
        <begin position="1"/>
        <end position="25"/>
    </location>
</feature>
<accession>A0A5N6QWI1</accession>
<keyword evidence="2" id="KW-0732">Signal</keyword>
<proteinExistence type="predicted"/>
<feature type="region of interest" description="Disordered" evidence="1">
    <location>
        <begin position="107"/>
        <end position="192"/>
    </location>
</feature>
<dbReference type="PANTHER" id="PTHR36313:SF7">
    <property type="entry name" value="OS09G0474600 PROTEIN"/>
    <property type="match status" value="1"/>
</dbReference>
<dbReference type="Proteomes" id="UP000327013">
    <property type="component" value="Chromosome 3"/>
</dbReference>
<sequence>MVLIRFTSFVLGLLFVMHALRVSSAYAHHGGDQEGVVVKGKEVAVQKALFVGGWTKIGLGGRKMAVHKVLRKEIEREDGLNAKISGAIHSDGILDEVKGDFRVKCKEGDNSSVRKDSNAPKSSPGGSQEKVDDQKNMNMLRPKASKSGSLGIPRSAQLPNTNKEQSHQDSKASLGSSSRSDKTVDSRETYETQRLLEATKEIVNLMHKDYNGMARRSPPIHNQEPWH</sequence>
<dbReference type="PANTHER" id="PTHR36313">
    <property type="entry name" value="ROOT MERISTEM GROWTH FACTOR 2"/>
    <property type="match status" value="1"/>
</dbReference>
<dbReference type="EMBL" id="CM017323">
    <property type="protein sequence ID" value="KAE8021856.1"/>
    <property type="molecule type" value="Genomic_DNA"/>
</dbReference>
<feature type="compositionally biased region" description="Basic and acidic residues" evidence="1">
    <location>
        <begin position="179"/>
        <end position="191"/>
    </location>
</feature>
<feature type="chain" id="PRO_5024435697" description="DUF4408 domain-containing protein" evidence="2">
    <location>
        <begin position="26"/>
        <end position="227"/>
    </location>
</feature>